<dbReference type="InterPro" id="IPR023614">
    <property type="entry name" value="Porin_dom_sf"/>
</dbReference>
<dbReference type="InterPro" id="IPR033900">
    <property type="entry name" value="Gram_neg_porin_domain"/>
</dbReference>
<feature type="domain" description="Porin" evidence="2">
    <location>
        <begin position="7"/>
        <end position="333"/>
    </location>
</feature>
<sequence length="344" mass="36239">MKKFLIASTALTLSAGVAAADVTFSGDARFGVMYNSDATVGDANWNGATGNDSKTRLEKRYSLNIDASTTADNGVTFGARVRLRNEERSNAAATGGNTMGAGARLFARYQGFEVAVGNVLGAIEQAPNAYSRGTSLTGLSWGSVVFNVDRAVRDDAGVVTTTFRTFDWDAYSSGGSGAEGVEVLYSAGDFKGHLTYSHDDLRGINGTAKRLAAWGSYNFSGWTAALGFQDSNLDWQDKFFVSFDGKIQDFGVGFAAAQNGKGNNKVNKYVLNGSYTMGATTIAAYVANQSEAPDARRATTTETSKTSYGLGASYNLGGGASIVGGVERTTQKTTRADLGVSFRF</sequence>
<evidence type="ECO:0000313" key="3">
    <source>
        <dbReference type="EMBL" id="RRH75546.1"/>
    </source>
</evidence>
<evidence type="ECO:0000313" key="4">
    <source>
        <dbReference type="Proteomes" id="UP000282125"/>
    </source>
</evidence>
<accession>A0A3P3DPC1</accession>
<organism evidence="3 4">
    <name type="scientific">Falsigemmobacter faecalis</name>
    <dbReference type="NCBI Taxonomy" id="2488730"/>
    <lineage>
        <taxon>Bacteria</taxon>
        <taxon>Pseudomonadati</taxon>
        <taxon>Pseudomonadota</taxon>
        <taxon>Alphaproteobacteria</taxon>
        <taxon>Rhodobacterales</taxon>
        <taxon>Paracoccaceae</taxon>
        <taxon>Falsigemmobacter</taxon>
    </lineage>
</organism>
<dbReference type="Pfam" id="PF13609">
    <property type="entry name" value="Porin_4"/>
    <property type="match status" value="1"/>
</dbReference>
<dbReference type="Proteomes" id="UP000282125">
    <property type="component" value="Unassembled WGS sequence"/>
</dbReference>
<evidence type="ECO:0000259" key="2">
    <source>
        <dbReference type="Pfam" id="PF13609"/>
    </source>
</evidence>
<comment type="caution">
    <text evidence="3">The sequence shown here is derived from an EMBL/GenBank/DDBJ whole genome shotgun (WGS) entry which is preliminary data.</text>
</comment>
<evidence type="ECO:0000256" key="1">
    <source>
        <dbReference type="SAM" id="SignalP"/>
    </source>
</evidence>
<keyword evidence="4" id="KW-1185">Reference proteome</keyword>
<dbReference type="GO" id="GO:0016020">
    <property type="term" value="C:membrane"/>
    <property type="evidence" value="ECO:0007669"/>
    <property type="project" value="InterPro"/>
</dbReference>
<dbReference type="EMBL" id="RRAZ01000010">
    <property type="protein sequence ID" value="RRH75546.1"/>
    <property type="molecule type" value="Genomic_DNA"/>
</dbReference>
<dbReference type="OrthoDB" id="7326315at2"/>
<protein>
    <submittedName>
        <fullName evidence="3">Porin</fullName>
    </submittedName>
</protein>
<dbReference type="Gene3D" id="2.40.160.10">
    <property type="entry name" value="Porin"/>
    <property type="match status" value="1"/>
</dbReference>
<gene>
    <name evidence="3" type="ORF">EG244_08670</name>
</gene>
<dbReference type="SUPFAM" id="SSF56935">
    <property type="entry name" value="Porins"/>
    <property type="match status" value="1"/>
</dbReference>
<name>A0A3P3DPC1_9RHOB</name>
<dbReference type="RefSeq" id="WP_124964609.1">
    <property type="nucleotide sequence ID" value="NZ_RRAZ01000010.1"/>
</dbReference>
<dbReference type="GO" id="GO:0015288">
    <property type="term" value="F:porin activity"/>
    <property type="evidence" value="ECO:0007669"/>
    <property type="project" value="InterPro"/>
</dbReference>
<feature type="signal peptide" evidence="1">
    <location>
        <begin position="1"/>
        <end position="19"/>
    </location>
</feature>
<keyword evidence="1" id="KW-0732">Signal</keyword>
<dbReference type="AlphaFoldDB" id="A0A3P3DPC1"/>
<proteinExistence type="predicted"/>
<reference evidence="3 4" key="1">
    <citation type="submission" date="2018-11" db="EMBL/GenBank/DDBJ databases">
        <title>Gemmobacter sp. nov., YIM 102744-1 draft genome.</title>
        <authorList>
            <person name="Li G."/>
            <person name="Jiang Y."/>
        </authorList>
    </citation>
    <scope>NUCLEOTIDE SEQUENCE [LARGE SCALE GENOMIC DNA]</scope>
    <source>
        <strain evidence="3 4">YIM 102744-1</strain>
    </source>
</reference>
<feature type="chain" id="PRO_5018077341" evidence="1">
    <location>
        <begin position="20"/>
        <end position="344"/>
    </location>
</feature>